<proteinExistence type="predicted"/>
<evidence type="ECO:0000313" key="1">
    <source>
        <dbReference type="EMBL" id="MDH0125849.1"/>
    </source>
</evidence>
<name>A0AA42H0P5_9HYPH</name>
<reference evidence="1" key="1">
    <citation type="submission" date="2022-09" db="EMBL/GenBank/DDBJ databases">
        <title>Intensive care unit water sources are persistently colonized with multi-drug resistant bacteria and are the site of extensive horizontal gene transfer of antibiotic resistance genes.</title>
        <authorList>
            <person name="Diorio-Toth L."/>
        </authorList>
    </citation>
    <scope>NUCLEOTIDE SEQUENCE</scope>
    <source>
        <strain evidence="1">GD04153</strain>
    </source>
</reference>
<organism evidence="1 2">
    <name type="scientific">Brucella intermedia GD04153</name>
    <dbReference type="NCBI Taxonomy" id="2975438"/>
    <lineage>
        <taxon>Bacteria</taxon>
        <taxon>Pseudomonadati</taxon>
        <taxon>Pseudomonadota</taxon>
        <taxon>Alphaproteobacteria</taxon>
        <taxon>Hyphomicrobiales</taxon>
        <taxon>Brucellaceae</taxon>
        <taxon>Brucella/Ochrobactrum group</taxon>
        <taxon>Brucella</taxon>
    </lineage>
</organism>
<dbReference type="Proteomes" id="UP001158087">
    <property type="component" value="Unassembled WGS sequence"/>
</dbReference>
<dbReference type="AlphaFoldDB" id="A0AA42H0P5"/>
<gene>
    <name evidence="1" type="ORF">N7376_17800</name>
</gene>
<evidence type="ECO:0000313" key="2">
    <source>
        <dbReference type="Proteomes" id="UP001158087"/>
    </source>
</evidence>
<protein>
    <submittedName>
        <fullName evidence="1">Uncharacterized protein</fullName>
    </submittedName>
</protein>
<sequence>MVQTTIKRSPQPLYSRDLVVCQRVFDDIRSRAGVTKETEEAERMAAITVELYRQGVREPSHLKTMVEAARGVFDHQAH</sequence>
<accession>A0AA42H0P5</accession>
<dbReference type="EMBL" id="JAODYY010000009">
    <property type="protein sequence ID" value="MDH0125849.1"/>
    <property type="molecule type" value="Genomic_DNA"/>
</dbReference>
<comment type="caution">
    <text evidence="1">The sequence shown here is derived from an EMBL/GenBank/DDBJ whole genome shotgun (WGS) entry which is preliminary data.</text>
</comment>